<evidence type="ECO:0000313" key="6">
    <source>
        <dbReference type="EMBL" id="AST57480.1"/>
    </source>
</evidence>
<reference evidence="6 7" key="1">
    <citation type="submission" date="2016-08" db="EMBL/GenBank/DDBJ databases">
        <title>A novel genetic cassette of butanologenic Thermoanaerobacterium thermosaccharolyticum that directly convert cellulose to butanol.</title>
        <authorList>
            <person name="Li T."/>
            <person name="He J."/>
        </authorList>
    </citation>
    <scope>NUCLEOTIDE SEQUENCE [LARGE SCALE GENOMIC DNA]</scope>
    <source>
        <strain evidence="6 7">TG57</strain>
    </source>
</reference>
<keyword evidence="5" id="KW-0233">DNA recombination</keyword>
<dbReference type="Proteomes" id="UP000214975">
    <property type="component" value="Chromosome"/>
</dbReference>
<proteinExistence type="inferred from homology"/>
<dbReference type="GO" id="GO:0006310">
    <property type="term" value="P:DNA recombination"/>
    <property type="evidence" value="ECO:0007669"/>
    <property type="project" value="UniProtKB-KW"/>
</dbReference>
<dbReference type="CDD" id="cd00397">
    <property type="entry name" value="DNA_BRE_C"/>
    <property type="match status" value="1"/>
</dbReference>
<dbReference type="Pfam" id="PF02899">
    <property type="entry name" value="Phage_int_SAM_1"/>
    <property type="match status" value="1"/>
</dbReference>
<name>A0A223HYB6_THETR</name>
<dbReference type="InterPro" id="IPR002104">
    <property type="entry name" value="Integrase_catalytic"/>
</dbReference>
<organism evidence="6 7">
    <name type="scientific">Thermoanaerobacterium thermosaccharolyticum</name>
    <name type="common">Clostridium thermosaccharolyticum</name>
    <dbReference type="NCBI Taxonomy" id="1517"/>
    <lineage>
        <taxon>Bacteria</taxon>
        <taxon>Bacillati</taxon>
        <taxon>Bacillota</taxon>
        <taxon>Clostridia</taxon>
        <taxon>Thermoanaerobacterales</taxon>
        <taxon>Thermoanaerobacteraceae</taxon>
        <taxon>Thermoanaerobacterium</taxon>
    </lineage>
</organism>
<accession>A0A223HYB6</accession>
<evidence type="ECO:0000256" key="4">
    <source>
        <dbReference type="ARBA" id="ARBA00023125"/>
    </source>
</evidence>
<sequence length="297" mass="34842">MSRQGSIFYRLLNSLKEQQSFGKSKYTVKKKAREEAIKNGLHGQDVFNAMNDAVFNAGIFSVQTYATYRNEVKRFADWCKSKGIKNKDFDKTKDMVSDYLSEKISLDQSAWSIKVARAALRKAYKDNSLANDIKIPERRLKDITRSRLERPDDKKINLDNYKDLIDFCKSSGLRRREVSAITANDIYKKDDRLYVHVKNGKGGKTREVPVLKNYQPKIESILEKAKDRGNERLFTKIPEHLDIHSMRREYAQERFIEIRGRRYKKHTRDKRDRKAVREVSKNLGHNRENVTVSHYLS</sequence>
<keyword evidence="4" id="KW-0238">DNA-binding</keyword>
<evidence type="ECO:0000256" key="2">
    <source>
        <dbReference type="ARBA" id="ARBA00008857"/>
    </source>
</evidence>
<gene>
    <name evidence="6" type="ORF">Thert_01426</name>
</gene>
<dbReference type="RefSeq" id="WP_094397253.1">
    <property type="nucleotide sequence ID" value="NZ_CP016893.1"/>
</dbReference>
<dbReference type="PROSITE" id="PS51898">
    <property type="entry name" value="TYR_RECOMBINASE"/>
    <property type="match status" value="1"/>
</dbReference>
<evidence type="ECO:0000256" key="3">
    <source>
        <dbReference type="ARBA" id="ARBA00022908"/>
    </source>
</evidence>
<dbReference type="Gene3D" id="1.10.150.130">
    <property type="match status" value="1"/>
</dbReference>
<dbReference type="Gene3D" id="1.10.443.10">
    <property type="entry name" value="Intergrase catalytic core"/>
    <property type="match status" value="1"/>
</dbReference>
<dbReference type="GO" id="GO:0015074">
    <property type="term" value="P:DNA integration"/>
    <property type="evidence" value="ECO:0007669"/>
    <property type="project" value="UniProtKB-KW"/>
</dbReference>
<dbReference type="InterPro" id="IPR010998">
    <property type="entry name" value="Integrase_recombinase_N"/>
</dbReference>
<evidence type="ECO:0000313" key="7">
    <source>
        <dbReference type="Proteomes" id="UP000214975"/>
    </source>
</evidence>
<keyword evidence="3" id="KW-0229">DNA integration</keyword>
<dbReference type="GO" id="GO:0003677">
    <property type="term" value="F:DNA binding"/>
    <property type="evidence" value="ECO:0007669"/>
    <property type="project" value="UniProtKB-KW"/>
</dbReference>
<dbReference type="AlphaFoldDB" id="A0A223HYB6"/>
<dbReference type="SUPFAM" id="SSF56349">
    <property type="entry name" value="DNA breaking-rejoining enzymes"/>
    <property type="match status" value="1"/>
</dbReference>
<evidence type="ECO:0000256" key="1">
    <source>
        <dbReference type="ARBA" id="ARBA00003283"/>
    </source>
</evidence>
<dbReference type="InterPro" id="IPR013762">
    <property type="entry name" value="Integrase-like_cat_sf"/>
</dbReference>
<protein>
    <submittedName>
        <fullName evidence="6">Site-specific recombinase</fullName>
    </submittedName>
</protein>
<comment type="similarity">
    <text evidence="2">Belongs to the 'phage' integrase family.</text>
</comment>
<comment type="function">
    <text evidence="1">Site-specific tyrosine recombinase, which acts by catalyzing the cutting and rejoining of the recombining DNA molecules.</text>
</comment>
<dbReference type="InterPro" id="IPR011010">
    <property type="entry name" value="DNA_brk_join_enz"/>
</dbReference>
<dbReference type="InterPro" id="IPR004107">
    <property type="entry name" value="Integrase_SAM-like_N"/>
</dbReference>
<evidence type="ECO:0000256" key="5">
    <source>
        <dbReference type="ARBA" id="ARBA00023172"/>
    </source>
</evidence>
<dbReference type="EMBL" id="CP016893">
    <property type="protein sequence ID" value="AST57480.1"/>
    <property type="molecule type" value="Genomic_DNA"/>
</dbReference>